<feature type="non-terminal residue" evidence="15">
    <location>
        <position position="1"/>
    </location>
</feature>
<evidence type="ECO:0000256" key="7">
    <source>
        <dbReference type="ARBA" id="ARBA00023163"/>
    </source>
</evidence>
<dbReference type="GO" id="GO:0032204">
    <property type="term" value="P:regulation of telomere maintenance"/>
    <property type="evidence" value="ECO:0007669"/>
    <property type="project" value="TreeGrafter"/>
</dbReference>
<feature type="region of interest" description="Disordered" evidence="13">
    <location>
        <begin position="1"/>
        <end position="31"/>
    </location>
</feature>
<sequence>IGGQSRDGPRPPDGPAPEKPAPPTRPPSPDPVLLAELEKLKKEEEVFLEQYKQWKKQYDDWRDQNQNHPNKDQYEQYLNQWKTYEGQMESRRISIANQKASLEEKVSGGKTEPGEPEKMRAMQNFKKSHDFRASPFSHDGQGDWNPSKKIGQFNVDQNQEEQQRDHHPIEGDDIGEEDMNLDDEEETAGGGIIESSSHPPPHESWSNRLSETLEAPSQEYGEKWKDEHANKFWHSKEDGGPPPEEESFPGRPHSNESGFPSGLSGEKPRFSGGPVNEGPRFPGGPHGEGPRFPGAPHHQGPSEGARFPGGPHSEGARFSGRPPSGEPRFPRRPPSGESRFSSATQEWEQPGSGPGGFHRGRGHGERGMAGQGPRFGWRGGGGPRFQAPTAQRRGFPDGDSEWSNYEETHPGFQDGNDEGKTEEGGFTDQEPWYEGTENESQQYGDTNLGAGRGFLPNRGRGAPGVFQRGRGGEVYSNRGRGFDRGRGDAFKRGGYGAFSRGGAFMGRNVQYEEETNETDYFNTSVGSAIRRGRGGWPVRGGGGSQGPLSCDNAQNEGAEGEENLDDIEHQAELQYEGDQKLEDQERDSFQVDFQHRGRGGMYRGRGRGGFDSSFGREESSENDGRHYNSEDYHENPQGAFNDSGRGSFQSHGFMGRGRGEMSTAMESTIRGFHRGRGTFRGRGGYIANFQNRRREYDDGYGYGEGDEEFPEQDKPYPEQPSSLDLHGRGQGTMQRPGFGQGSFAPGENEFVSDGFPWDKDNERPARGRGLGIRPGRGRGTDWSRNSENAWNDGDYADEAGVSTEGPMYENRETGDNSVAKQKGQEEDEPLPKRGRFDADDRDPYDRLPPPFEFGDRYRDPYSRYPDPYLRDPYFDPYAVSPYERLPEYDRYGRYDRGLPEKKSFVPAESIDYGHGEADKEKKRAALQQKEVIDYGHGRVSEPKDDSAVEDRQQKFESRLPEDNRDLGGNMARGWDMDERVRDQQLDHQKDFRRDNSDNPYRVSQGRDIETYDYSNRSGQERNKRIEYEDMYASSPSNRRHLDSARRSGEDLPRGGGLDFEDFKGDRRVHPDDPYERNRTGLYSRELDDQTKRDLDVNDRNVEDRYGRDRDNRYSRNRDNRYSRDRDDRFDRDSDKERDTRYSKDRGALFDHDGDVSYSRERQKEDPYKERDRLYSRETRREESPRRRISDLDDRHGSRRDSPYRKEDFPQGRDYLRREDNAGNSQTYGRGESPYKRRPEKDDPYSSLGHESLRNRDAQSGMSRWADKDRYGMGSSPRDQRYGAVSGARDMYGEGSLSSPSRNSPVVRGPAPPAPLPVAEVKKVEDLLCSPGRQSRPPQLVVIIRGLPGSGKTYVSKLLREKEIKFGGAAPRMLCLDDYFMVEVEKQEVDPDTGKKVKKKVLEYEYEQPVEEAYRQSLLKSFKKTVDDGFFPFIIVDATNEKVVHFSEFWSYAKSRGFQVYVGELNVDVATCIQRNIHNWTEWDIEKVKSNWEPLPNHYIRLDLRWLLQDDSIDEVEMEDTDPNETKVEKEEEEEEEDAEEEEGESGFESIYKKSKWELDSSEKTLDKLDGIPISKKHIAEHQSLKDYLQLDQPDQMDEDYFSRESLPGKKRVRWADLEEKKTQNRRRDLGFIVGQTQRDWERITDDDFATKALNQTKYFYKN</sequence>
<feature type="compositionally biased region" description="Basic and acidic residues" evidence="13">
    <location>
        <begin position="161"/>
        <end position="170"/>
    </location>
</feature>
<comment type="function">
    <text evidence="9">Plays a role in the reduction of telomerase activity during differentiation of embryonic stem cells by binding to the core promoter of TERT and controlling its down-regulation.</text>
</comment>
<feature type="compositionally biased region" description="Basic and acidic residues" evidence="13">
    <location>
        <begin position="614"/>
        <end position="634"/>
    </location>
</feature>
<feature type="compositionally biased region" description="Basic and acidic residues" evidence="13">
    <location>
        <begin position="930"/>
        <end position="965"/>
    </location>
</feature>
<reference evidence="15 16" key="1">
    <citation type="journal article" date="2021" name="Elife">
        <title>Chloroplast acquisition without the gene transfer in kleptoplastic sea slugs, Plakobranchus ocellatus.</title>
        <authorList>
            <person name="Maeda T."/>
            <person name="Takahashi S."/>
            <person name="Yoshida T."/>
            <person name="Shimamura S."/>
            <person name="Takaki Y."/>
            <person name="Nagai Y."/>
            <person name="Toyoda A."/>
            <person name="Suzuki Y."/>
            <person name="Arimoto A."/>
            <person name="Ishii H."/>
            <person name="Satoh N."/>
            <person name="Nishiyama T."/>
            <person name="Hasebe M."/>
            <person name="Maruyama T."/>
            <person name="Minagawa J."/>
            <person name="Obokata J."/>
            <person name="Shigenobu S."/>
        </authorList>
    </citation>
    <scope>NUCLEOTIDE SEQUENCE [LARGE SCALE GENOMIC DNA]</scope>
</reference>
<dbReference type="FunFam" id="3.40.50.300:FF:000399">
    <property type="entry name" value="YLP motif containing 1"/>
    <property type="match status" value="1"/>
</dbReference>
<keyword evidence="7" id="KW-0804">Transcription</keyword>
<feature type="compositionally biased region" description="Basic and acidic residues" evidence="13">
    <location>
        <begin position="1039"/>
        <end position="1052"/>
    </location>
</feature>
<evidence type="ECO:0000256" key="1">
    <source>
        <dbReference type="ARBA" id="ARBA00004324"/>
    </source>
</evidence>
<feature type="region of interest" description="Disordered" evidence="13">
    <location>
        <begin position="696"/>
        <end position="876"/>
    </location>
</feature>
<feature type="compositionally biased region" description="Polar residues" evidence="13">
    <location>
        <begin position="338"/>
        <end position="347"/>
    </location>
</feature>
<evidence type="ECO:0000256" key="11">
    <source>
        <dbReference type="ARBA" id="ARBA00068971"/>
    </source>
</evidence>
<feature type="compositionally biased region" description="Basic and acidic residues" evidence="13">
    <location>
        <begin position="974"/>
        <end position="996"/>
    </location>
</feature>
<feature type="region of interest" description="Disordered" evidence="13">
    <location>
        <begin position="99"/>
        <end position="497"/>
    </location>
</feature>
<feature type="compositionally biased region" description="Basic and acidic residues" evidence="13">
    <location>
        <begin position="1060"/>
        <end position="1220"/>
    </location>
</feature>
<evidence type="ECO:0000256" key="10">
    <source>
        <dbReference type="ARBA" id="ARBA00065932"/>
    </source>
</evidence>
<keyword evidence="8" id="KW-0539">Nucleus</keyword>
<dbReference type="InterPro" id="IPR058903">
    <property type="entry name" value="Spectrin_YLPM1-like"/>
</dbReference>
<feature type="compositionally biased region" description="Basic and acidic residues" evidence="13">
    <location>
        <begin position="480"/>
        <end position="491"/>
    </location>
</feature>
<dbReference type="PANTHER" id="PTHR13413:SF0">
    <property type="entry name" value="YLP MOTIF-CONTAINING PROTEIN 1"/>
    <property type="match status" value="1"/>
</dbReference>
<dbReference type="Pfam" id="PF13671">
    <property type="entry name" value="AAA_33"/>
    <property type="match status" value="1"/>
</dbReference>
<evidence type="ECO:0000256" key="2">
    <source>
        <dbReference type="ARBA" id="ARBA00022481"/>
    </source>
</evidence>
<dbReference type="PANTHER" id="PTHR13413">
    <property type="entry name" value="YLP MOTIF CONTAINING PROTEIN NUCLEAR PROTEIN ZAP"/>
    <property type="match status" value="1"/>
</dbReference>
<feature type="region of interest" description="Disordered" evidence="13">
    <location>
        <begin position="906"/>
        <end position="1313"/>
    </location>
</feature>
<evidence type="ECO:0000313" key="16">
    <source>
        <dbReference type="Proteomes" id="UP000762676"/>
    </source>
</evidence>
<protein>
    <recommendedName>
        <fullName evidence="11">YLP motif-containing protein 1</fullName>
    </recommendedName>
    <alternativeName>
        <fullName evidence="12">Nuclear protein ZAP3</fullName>
    </alternativeName>
</protein>
<keyword evidence="5" id="KW-0832">Ubl conjugation</keyword>
<feature type="compositionally biased region" description="Acidic residues" evidence="13">
    <location>
        <begin position="1530"/>
        <end position="1545"/>
    </location>
</feature>
<dbReference type="Gene3D" id="3.40.50.300">
    <property type="entry name" value="P-loop containing nucleotide triphosphate hydrolases"/>
    <property type="match status" value="1"/>
</dbReference>
<evidence type="ECO:0000256" key="6">
    <source>
        <dbReference type="ARBA" id="ARBA00023015"/>
    </source>
</evidence>
<evidence type="ECO:0000256" key="4">
    <source>
        <dbReference type="ARBA" id="ARBA00022499"/>
    </source>
</evidence>
<feature type="compositionally biased region" description="Basic and acidic residues" evidence="13">
    <location>
        <begin position="1018"/>
        <end position="1027"/>
    </location>
</feature>
<evidence type="ECO:0000256" key="9">
    <source>
        <dbReference type="ARBA" id="ARBA00058677"/>
    </source>
</evidence>
<keyword evidence="6" id="KW-0805">Transcription regulation</keyword>
<feature type="region of interest" description="Disordered" evidence="13">
    <location>
        <begin position="1516"/>
        <end position="1547"/>
    </location>
</feature>
<comment type="caution">
    <text evidence="15">The sequence shown here is derived from an EMBL/GenBank/DDBJ whole genome shotgun (WGS) entry which is preliminary data.</text>
</comment>
<keyword evidence="2" id="KW-0488">Methylation</keyword>
<feature type="compositionally biased region" description="Polar residues" evidence="13">
    <location>
        <begin position="638"/>
        <end position="650"/>
    </location>
</feature>
<feature type="compositionally biased region" description="Basic and acidic residues" evidence="13">
    <location>
        <begin position="1232"/>
        <end position="1243"/>
    </location>
</feature>
<feature type="domain" description="YLPM1-like spectrin repeat" evidence="14">
    <location>
        <begin position="36"/>
        <end position="106"/>
    </location>
</feature>
<evidence type="ECO:0000256" key="13">
    <source>
        <dbReference type="SAM" id="MobiDB-lite"/>
    </source>
</evidence>
<organism evidence="15 16">
    <name type="scientific">Elysia marginata</name>
    <dbReference type="NCBI Taxonomy" id="1093978"/>
    <lineage>
        <taxon>Eukaryota</taxon>
        <taxon>Metazoa</taxon>
        <taxon>Spiralia</taxon>
        <taxon>Lophotrochozoa</taxon>
        <taxon>Mollusca</taxon>
        <taxon>Gastropoda</taxon>
        <taxon>Heterobranchia</taxon>
        <taxon>Euthyneura</taxon>
        <taxon>Panpulmonata</taxon>
        <taxon>Sacoglossa</taxon>
        <taxon>Placobranchoidea</taxon>
        <taxon>Plakobranchidae</taxon>
        <taxon>Elysia</taxon>
    </lineage>
</organism>
<accession>A0AAV4IEZ4</accession>
<evidence type="ECO:0000259" key="14">
    <source>
        <dbReference type="Pfam" id="PF26583"/>
    </source>
</evidence>
<proteinExistence type="predicted"/>
<evidence type="ECO:0000313" key="15">
    <source>
        <dbReference type="EMBL" id="GFS08763.1"/>
    </source>
</evidence>
<comment type="subunit">
    <text evidence="10">Interacts with PPP1CA and NCOA5. Forms a complex with ILF2, ILF3, KHDRBS1, RBMX, NCOA5 and PPP1CA.</text>
</comment>
<feature type="compositionally biased region" description="Gly residues" evidence="13">
    <location>
        <begin position="534"/>
        <end position="545"/>
    </location>
</feature>
<feature type="compositionally biased region" description="Pro residues" evidence="13">
    <location>
        <begin position="11"/>
        <end position="30"/>
    </location>
</feature>
<comment type="subcellular location">
    <subcellularLocation>
        <location evidence="1">Nucleus speckle</location>
    </subcellularLocation>
</comment>
<feature type="compositionally biased region" description="Gly residues" evidence="13">
    <location>
        <begin position="599"/>
        <end position="609"/>
    </location>
</feature>
<feature type="compositionally biased region" description="Basic and acidic residues" evidence="13">
    <location>
        <begin position="829"/>
        <end position="845"/>
    </location>
</feature>
<feature type="compositionally biased region" description="Basic and acidic residues" evidence="13">
    <location>
        <begin position="756"/>
        <end position="765"/>
    </location>
</feature>
<dbReference type="GO" id="GO:0016607">
    <property type="term" value="C:nuclear speck"/>
    <property type="evidence" value="ECO:0007669"/>
    <property type="project" value="UniProtKB-SubCell"/>
</dbReference>
<evidence type="ECO:0000256" key="8">
    <source>
        <dbReference type="ARBA" id="ARBA00023242"/>
    </source>
</evidence>
<dbReference type="Proteomes" id="UP000762676">
    <property type="component" value="Unassembled WGS sequence"/>
</dbReference>
<keyword evidence="3" id="KW-0678">Repressor</keyword>
<feature type="compositionally biased region" description="Basic and acidic residues" evidence="13">
    <location>
        <begin position="566"/>
        <end position="595"/>
    </location>
</feature>
<feature type="compositionally biased region" description="Acidic residues" evidence="13">
    <location>
        <begin position="171"/>
        <end position="187"/>
    </location>
</feature>
<dbReference type="SUPFAM" id="SSF52540">
    <property type="entry name" value="P-loop containing nucleoside triphosphate hydrolases"/>
    <property type="match status" value="1"/>
</dbReference>
<keyword evidence="16" id="KW-1185">Reference proteome</keyword>
<name>A0AAV4IEZ4_9GAST</name>
<evidence type="ECO:0000256" key="12">
    <source>
        <dbReference type="ARBA" id="ARBA00083294"/>
    </source>
</evidence>
<feature type="compositionally biased region" description="Basic and acidic residues" evidence="13">
    <location>
        <begin position="911"/>
        <end position="923"/>
    </location>
</feature>
<evidence type="ECO:0000256" key="5">
    <source>
        <dbReference type="ARBA" id="ARBA00022843"/>
    </source>
</evidence>
<keyword evidence="4" id="KW-1017">Isopeptide bond</keyword>
<feature type="compositionally biased region" description="Basic and acidic residues" evidence="13">
    <location>
        <begin position="220"/>
        <end position="239"/>
    </location>
</feature>
<dbReference type="EMBL" id="BMAT01009554">
    <property type="protein sequence ID" value="GFS08763.1"/>
    <property type="molecule type" value="Genomic_DNA"/>
</dbReference>
<gene>
    <name evidence="15" type="ORF">ElyMa_004766200</name>
</gene>
<dbReference type="InterPro" id="IPR026314">
    <property type="entry name" value="YLP_motif_con_p1"/>
</dbReference>
<dbReference type="Pfam" id="PF26583">
    <property type="entry name" value="Spectrin_YLPM1"/>
    <property type="match status" value="1"/>
</dbReference>
<dbReference type="InterPro" id="IPR027417">
    <property type="entry name" value="P-loop_NTPase"/>
</dbReference>
<evidence type="ECO:0000256" key="3">
    <source>
        <dbReference type="ARBA" id="ARBA00022491"/>
    </source>
</evidence>
<feature type="region of interest" description="Disordered" evidence="13">
    <location>
        <begin position="531"/>
        <end position="664"/>
    </location>
</feature>
<feature type="compositionally biased region" description="Basic and acidic residues" evidence="13">
    <location>
        <begin position="101"/>
        <end position="120"/>
    </location>
</feature>